<feature type="region of interest" description="Disordered" evidence="1">
    <location>
        <begin position="39"/>
        <end position="104"/>
    </location>
</feature>
<dbReference type="Gramene" id="ONK67924">
    <property type="protein sequence ID" value="ONK67924"/>
    <property type="gene ID" value="A4U43_C05F5250"/>
</dbReference>
<evidence type="ECO:0000313" key="2">
    <source>
        <dbReference type="EMBL" id="ONK67924.1"/>
    </source>
</evidence>
<evidence type="ECO:0000313" key="3">
    <source>
        <dbReference type="Proteomes" id="UP000243459"/>
    </source>
</evidence>
<keyword evidence="3" id="KW-1185">Reference proteome</keyword>
<organism evidence="2 3">
    <name type="scientific">Asparagus officinalis</name>
    <name type="common">Garden asparagus</name>
    <dbReference type="NCBI Taxonomy" id="4686"/>
    <lineage>
        <taxon>Eukaryota</taxon>
        <taxon>Viridiplantae</taxon>
        <taxon>Streptophyta</taxon>
        <taxon>Embryophyta</taxon>
        <taxon>Tracheophyta</taxon>
        <taxon>Spermatophyta</taxon>
        <taxon>Magnoliopsida</taxon>
        <taxon>Liliopsida</taxon>
        <taxon>Asparagales</taxon>
        <taxon>Asparagaceae</taxon>
        <taxon>Asparagoideae</taxon>
        <taxon>Asparagus</taxon>
    </lineage>
</organism>
<proteinExistence type="predicted"/>
<gene>
    <name evidence="2" type="ORF">A4U43_C05F5250</name>
</gene>
<evidence type="ECO:0000256" key="1">
    <source>
        <dbReference type="SAM" id="MobiDB-lite"/>
    </source>
</evidence>
<reference evidence="3" key="1">
    <citation type="journal article" date="2017" name="Nat. Commun.">
        <title>The asparagus genome sheds light on the origin and evolution of a young Y chromosome.</title>
        <authorList>
            <person name="Harkess A."/>
            <person name="Zhou J."/>
            <person name="Xu C."/>
            <person name="Bowers J.E."/>
            <person name="Van der Hulst R."/>
            <person name="Ayyampalayam S."/>
            <person name="Mercati F."/>
            <person name="Riccardi P."/>
            <person name="McKain M.R."/>
            <person name="Kakrana A."/>
            <person name="Tang H."/>
            <person name="Ray J."/>
            <person name="Groenendijk J."/>
            <person name="Arikit S."/>
            <person name="Mathioni S.M."/>
            <person name="Nakano M."/>
            <person name="Shan H."/>
            <person name="Telgmann-Rauber A."/>
            <person name="Kanno A."/>
            <person name="Yue Z."/>
            <person name="Chen H."/>
            <person name="Li W."/>
            <person name="Chen Y."/>
            <person name="Xu X."/>
            <person name="Zhang Y."/>
            <person name="Luo S."/>
            <person name="Chen H."/>
            <person name="Gao J."/>
            <person name="Mao Z."/>
            <person name="Pires J.C."/>
            <person name="Luo M."/>
            <person name="Kudrna D."/>
            <person name="Wing R.A."/>
            <person name="Meyers B.C."/>
            <person name="Yi K."/>
            <person name="Kong H."/>
            <person name="Lavrijsen P."/>
            <person name="Sunseri F."/>
            <person name="Falavigna A."/>
            <person name="Ye Y."/>
            <person name="Leebens-Mack J.H."/>
            <person name="Chen G."/>
        </authorList>
    </citation>
    <scope>NUCLEOTIDE SEQUENCE [LARGE SCALE GENOMIC DNA]</scope>
    <source>
        <strain evidence="3">cv. DH0086</strain>
    </source>
</reference>
<dbReference type="AlphaFoldDB" id="A0A5P1EQ41"/>
<name>A0A5P1EQ41_ASPOF</name>
<feature type="compositionally biased region" description="Low complexity" evidence="1">
    <location>
        <begin position="41"/>
        <end position="50"/>
    </location>
</feature>
<dbReference type="EMBL" id="CM007385">
    <property type="protein sequence ID" value="ONK67924.1"/>
    <property type="molecule type" value="Genomic_DNA"/>
</dbReference>
<sequence>MGDCLQGWPEPVVARVPVGLRAAAAPSSPERYVKTALPQGAASSSPAAAACGRIPTSTSAKRGARRSSRVSDAVPEGGGSSQVVKPRGLTGPHEEAKRGLDGGSFISRWKTSNVRRSSPRNLRGVRERALGSRREAILTGGLLFPPTLLRVVGPKRAARSGPSLPGRL</sequence>
<accession>A0A5P1EQ41</accession>
<protein>
    <submittedName>
        <fullName evidence="2">Uncharacterized protein</fullName>
    </submittedName>
</protein>
<dbReference type="Proteomes" id="UP000243459">
    <property type="component" value="Chromosome 5"/>
</dbReference>